<comment type="caution">
    <text evidence="5">The sequence shown here is derived from an EMBL/GenBank/DDBJ whole genome shotgun (WGS) entry which is preliminary data.</text>
</comment>
<evidence type="ECO:0000313" key="5">
    <source>
        <dbReference type="EMBL" id="KAK8889099.1"/>
    </source>
</evidence>
<feature type="region of interest" description="Disordered" evidence="3">
    <location>
        <begin position="199"/>
        <end position="227"/>
    </location>
</feature>
<evidence type="ECO:0000313" key="6">
    <source>
        <dbReference type="Proteomes" id="UP001470230"/>
    </source>
</evidence>
<evidence type="ECO:0000256" key="1">
    <source>
        <dbReference type="ARBA" id="ARBA00004123"/>
    </source>
</evidence>
<dbReference type="EMBL" id="JAPFFF010000005">
    <property type="protein sequence ID" value="KAK8889099.1"/>
    <property type="molecule type" value="Genomic_DNA"/>
</dbReference>
<name>A0ABR2KDD6_9EUKA</name>
<dbReference type="PANTHER" id="PTHR12585:SF69">
    <property type="entry name" value="FI11703P"/>
    <property type="match status" value="1"/>
</dbReference>
<comment type="subcellular location">
    <subcellularLocation>
        <location evidence="1">Nucleus</location>
    </subcellularLocation>
</comment>
<dbReference type="InterPro" id="IPR006910">
    <property type="entry name" value="Rad21_Rec8_N"/>
</dbReference>
<accession>A0ABR2KDD6</accession>
<proteinExistence type="predicted"/>
<protein>
    <submittedName>
        <fullName evidence="5">Sister chromatid cohesion protein 1</fullName>
    </submittedName>
</protein>
<reference evidence="5 6" key="1">
    <citation type="submission" date="2024-04" db="EMBL/GenBank/DDBJ databases">
        <title>Tritrichomonas musculus Genome.</title>
        <authorList>
            <person name="Alves-Ferreira E."/>
            <person name="Grigg M."/>
            <person name="Lorenzi H."/>
            <person name="Galac M."/>
        </authorList>
    </citation>
    <scope>NUCLEOTIDE SEQUENCE [LARGE SCALE GENOMIC DNA]</scope>
    <source>
        <strain evidence="5 6">EAF2021</strain>
    </source>
</reference>
<feature type="domain" description="Rad21/Rec8-like protein N-terminal" evidence="4">
    <location>
        <begin position="1"/>
        <end position="101"/>
    </location>
</feature>
<keyword evidence="2" id="KW-0539">Nucleus</keyword>
<evidence type="ECO:0000256" key="3">
    <source>
        <dbReference type="SAM" id="MobiDB-lite"/>
    </source>
</evidence>
<dbReference type="InterPro" id="IPR039781">
    <property type="entry name" value="Rad21/Rec8-like"/>
</dbReference>
<keyword evidence="6" id="KW-1185">Reference proteome</keyword>
<evidence type="ECO:0000259" key="4">
    <source>
        <dbReference type="Pfam" id="PF04825"/>
    </source>
</evidence>
<sequence length="431" mass="49112">MITTRDVLQKHDEIHSVWELGMHENAMTKNEIIKANIQEIANNILSKREGFVFRLSGVLLCGIARLYSKKSHIFLIDCEEAIARISLRFEPIDKKKKRNGKEKDKNNLEIDDETIKLWQGEKNLESIIELEQKDEINSIQAEIILNSPETNTSPDANTRMIADNDFGNVPFEISACSFEDPLNNLSIQTDIGNNVDDNIPLPSENENDEIDFNTLDTEEKDGTRSKNSKKNWYVIDPAPIIPLTQLSVILEDASKTLCQRPVNKTRIMEIPQKRIVDRDELINEVKRIVEKVPVFNGESVFNDDPIVDLPHFSSEDQNLNENDYFGNADDNDDFQYQSQIGKEEFSDQEQSINQKLYSIDIISNLKHSLEGKNEEMLLNIVPNHSRRSLALSFFTALSLKNRGIVEISQSSAESISISKGPNFNSLYGKIK</sequence>
<dbReference type="PANTHER" id="PTHR12585">
    <property type="entry name" value="SCC1 / RAD21 FAMILY MEMBER"/>
    <property type="match status" value="1"/>
</dbReference>
<gene>
    <name evidence="5" type="ORF">M9Y10_033843</name>
</gene>
<organism evidence="5 6">
    <name type="scientific">Tritrichomonas musculus</name>
    <dbReference type="NCBI Taxonomy" id="1915356"/>
    <lineage>
        <taxon>Eukaryota</taxon>
        <taxon>Metamonada</taxon>
        <taxon>Parabasalia</taxon>
        <taxon>Tritrichomonadida</taxon>
        <taxon>Tritrichomonadidae</taxon>
        <taxon>Tritrichomonas</taxon>
    </lineage>
</organism>
<feature type="compositionally biased region" description="Acidic residues" evidence="3">
    <location>
        <begin position="205"/>
        <end position="219"/>
    </location>
</feature>
<dbReference type="Proteomes" id="UP001470230">
    <property type="component" value="Unassembled WGS sequence"/>
</dbReference>
<dbReference type="Pfam" id="PF04825">
    <property type="entry name" value="Rad21_Rec8_N"/>
    <property type="match status" value="1"/>
</dbReference>
<evidence type="ECO:0000256" key="2">
    <source>
        <dbReference type="ARBA" id="ARBA00023242"/>
    </source>
</evidence>